<evidence type="ECO:0000313" key="8">
    <source>
        <dbReference type="Proteomes" id="UP000831787"/>
    </source>
</evidence>
<proteinExistence type="inferred from homology"/>
<organism evidence="7 8">
    <name type="scientific">Halobacillus salinarum</name>
    <dbReference type="NCBI Taxonomy" id="2932257"/>
    <lineage>
        <taxon>Bacteria</taxon>
        <taxon>Bacillati</taxon>
        <taxon>Bacillota</taxon>
        <taxon>Bacilli</taxon>
        <taxon>Bacillales</taxon>
        <taxon>Bacillaceae</taxon>
        <taxon>Halobacillus</taxon>
    </lineage>
</organism>
<dbReference type="EMBL" id="CP095073">
    <property type="protein sequence ID" value="UOQ45090.1"/>
    <property type="molecule type" value="Genomic_DNA"/>
</dbReference>
<keyword evidence="8" id="KW-1185">Reference proteome</keyword>
<feature type="domain" description="Thiolase N-terminal" evidence="5">
    <location>
        <begin position="5"/>
        <end position="252"/>
    </location>
</feature>
<dbReference type="PROSITE" id="PS00737">
    <property type="entry name" value="THIOLASE_2"/>
    <property type="match status" value="1"/>
</dbReference>
<dbReference type="RefSeq" id="WP_244711542.1">
    <property type="nucleotide sequence ID" value="NZ_CP095073.1"/>
</dbReference>
<evidence type="ECO:0000259" key="6">
    <source>
        <dbReference type="Pfam" id="PF02803"/>
    </source>
</evidence>
<dbReference type="PROSITE" id="PS00099">
    <property type="entry name" value="THIOLASE_3"/>
    <property type="match status" value="1"/>
</dbReference>
<dbReference type="InterPro" id="IPR002155">
    <property type="entry name" value="Thiolase"/>
</dbReference>
<evidence type="ECO:0000256" key="1">
    <source>
        <dbReference type="ARBA" id="ARBA00010982"/>
    </source>
</evidence>
<evidence type="ECO:0000256" key="3">
    <source>
        <dbReference type="ARBA" id="ARBA00023315"/>
    </source>
</evidence>
<protein>
    <submittedName>
        <fullName evidence="7">Thiolase family protein</fullName>
    </submittedName>
</protein>
<keyword evidence="3 4" id="KW-0012">Acyltransferase</keyword>
<keyword evidence="2 4" id="KW-0808">Transferase</keyword>
<dbReference type="InterPro" id="IPR020616">
    <property type="entry name" value="Thiolase_N"/>
</dbReference>
<dbReference type="InterPro" id="IPR020617">
    <property type="entry name" value="Thiolase_C"/>
</dbReference>
<dbReference type="PANTHER" id="PTHR43365:SF1">
    <property type="entry name" value="ACETYL-COA C-ACYLTRANSFERASE"/>
    <property type="match status" value="1"/>
</dbReference>
<dbReference type="InterPro" id="IPR016039">
    <property type="entry name" value="Thiolase-like"/>
</dbReference>
<name>A0ABY4EKZ9_9BACI</name>
<sequence length="384" mass="41052">MREAVIVEAVRTPVGKRNGTLAHTRPDDLLALVLKELINRSGINVEEVDDVIAGCVSQVGEQSGDIARIAALSAGFPVEVPGVTIDRQCGSSQQAIHFASQAIVSGDMDVVIGCGVESMSRVPMFSNRQGSEYSRQLTEQYEMINQGLSAERIAEKWNLSKQSLDQFAVESHRKALQAIKEGRFEKETMEVHVVNEEGKTKAVTIDEGPRPGTSIEALSSLKPPFKESGRITAGNASQISDGAAAVLIMSKEKAESLNIRPRFRIRSRAVVGSDPTLMLTGPVAATYKALQKAGLSIGDIDLFEVNEAFASVPLYWLKETGASAARLNVNGGAIALGHPLGATGAKLMTTLIHELERTGGQYGLLAVCEGLGMANATIIERLED</sequence>
<dbReference type="Proteomes" id="UP000831787">
    <property type="component" value="Chromosome"/>
</dbReference>
<gene>
    <name evidence="7" type="ORF">MUN89_03810</name>
</gene>
<dbReference type="PANTHER" id="PTHR43365">
    <property type="entry name" value="BLR7806 PROTEIN"/>
    <property type="match status" value="1"/>
</dbReference>
<dbReference type="Pfam" id="PF00108">
    <property type="entry name" value="Thiolase_N"/>
    <property type="match status" value="1"/>
</dbReference>
<dbReference type="InterPro" id="IPR020610">
    <property type="entry name" value="Thiolase_AS"/>
</dbReference>
<dbReference type="Pfam" id="PF02803">
    <property type="entry name" value="Thiolase_C"/>
    <property type="match status" value="1"/>
</dbReference>
<reference evidence="7 8" key="1">
    <citation type="submission" date="2022-04" db="EMBL/GenBank/DDBJ databases">
        <title>Halobacillus sp. isolated from saltern.</title>
        <authorList>
            <person name="Won M."/>
            <person name="Lee C.-M."/>
            <person name="Woen H.-Y."/>
            <person name="Kwon S.-W."/>
        </authorList>
    </citation>
    <scope>NUCLEOTIDE SEQUENCE [LARGE SCALE GENOMIC DNA]</scope>
    <source>
        <strain evidence="7 8">SSBR10-3</strain>
    </source>
</reference>
<evidence type="ECO:0000256" key="2">
    <source>
        <dbReference type="ARBA" id="ARBA00022679"/>
    </source>
</evidence>
<dbReference type="CDD" id="cd00751">
    <property type="entry name" value="thiolase"/>
    <property type="match status" value="1"/>
</dbReference>
<dbReference type="PIRSF" id="PIRSF000429">
    <property type="entry name" value="Ac-CoA_Ac_transf"/>
    <property type="match status" value="1"/>
</dbReference>
<comment type="similarity">
    <text evidence="1 4">Belongs to the thiolase-like superfamily. Thiolase family.</text>
</comment>
<dbReference type="Gene3D" id="3.40.47.10">
    <property type="match status" value="2"/>
</dbReference>
<dbReference type="NCBIfam" id="TIGR01930">
    <property type="entry name" value="AcCoA-C-Actrans"/>
    <property type="match status" value="1"/>
</dbReference>
<evidence type="ECO:0000313" key="7">
    <source>
        <dbReference type="EMBL" id="UOQ45090.1"/>
    </source>
</evidence>
<evidence type="ECO:0000259" key="5">
    <source>
        <dbReference type="Pfam" id="PF00108"/>
    </source>
</evidence>
<dbReference type="SUPFAM" id="SSF53901">
    <property type="entry name" value="Thiolase-like"/>
    <property type="match status" value="2"/>
</dbReference>
<evidence type="ECO:0000256" key="4">
    <source>
        <dbReference type="RuleBase" id="RU003557"/>
    </source>
</evidence>
<accession>A0ABY4EKZ9</accession>
<dbReference type="InterPro" id="IPR020613">
    <property type="entry name" value="Thiolase_CS"/>
</dbReference>
<feature type="domain" description="Thiolase C-terminal" evidence="6">
    <location>
        <begin position="261"/>
        <end position="381"/>
    </location>
</feature>